<sequence length="39" mass="4514">MADYALVCEAGDFGLSETLCYRSHIQIYSLPLEFWETKL</sequence>
<dbReference type="AlphaFoldDB" id="A0A2P2JAJ2"/>
<reference evidence="1" key="1">
    <citation type="submission" date="2018-02" db="EMBL/GenBank/DDBJ databases">
        <title>Rhizophora mucronata_Transcriptome.</title>
        <authorList>
            <person name="Meera S.P."/>
            <person name="Sreeshan A."/>
            <person name="Augustine A."/>
        </authorList>
    </citation>
    <scope>NUCLEOTIDE SEQUENCE</scope>
    <source>
        <tissue evidence="1">Leaf</tissue>
    </source>
</reference>
<proteinExistence type="predicted"/>
<evidence type="ECO:0000313" key="1">
    <source>
        <dbReference type="EMBL" id="MBW90488.1"/>
    </source>
</evidence>
<protein>
    <submittedName>
        <fullName evidence="1">Zinc finger protein MAGPIE</fullName>
    </submittedName>
</protein>
<dbReference type="EMBL" id="GGEC01010005">
    <property type="protein sequence ID" value="MBW90488.1"/>
    <property type="molecule type" value="Transcribed_RNA"/>
</dbReference>
<accession>A0A2P2JAJ2</accession>
<name>A0A2P2JAJ2_RHIMU</name>
<organism evidence="1">
    <name type="scientific">Rhizophora mucronata</name>
    <name type="common">Asiatic mangrove</name>
    <dbReference type="NCBI Taxonomy" id="61149"/>
    <lineage>
        <taxon>Eukaryota</taxon>
        <taxon>Viridiplantae</taxon>
        <taxon>Streptophyta</taxon>
        <taxon>Embryophyta</taxon>
        <taxon>Tracheophyta</taxon>
        <taxon>Spermatophyta</taxon>
        <taxon>Magnoliopsida</taxon>
        <taxon>eudicotyledons</taxon>
        <taxon>Gunneridae</taxon>
        <taxon>Pentapetalae</taxon>
        <taxon>rosids</taxon>
        <taxon>fabids</taxon>
        <taxon>Malpighiales</taxon>
        <taxon>Rhizophoraceae</taxon>
        <taxon>Rhizophora</taxon>
    </lineage>
</organism>